<dbReference type="Pfam" id="PF03731">
    <property type="entry name" value="Ku_N"/>
    <property type="match status" value="1"/>
</dbReference>
<name>A0A420XXN0_9PEZI</name>
<evidence type="ECO:0000256" key="15">
    <source>
        <dbReference type="ARBA" id="ARBA00023204"/>
    </source>
</evidence>
<keyword evidence="16 19" id="KW-0539">Nucleus</keyword>
<evidence type="ECO:0000313" key="22">
    <source>
        <dbReference type="EMBL" id="RKU40290.1"/>
    </source>
</evidence>
<comment type="similarity">
    <text evidence="3 19">Belongs to the ku80 family.</text>
</comment>
<evidence type="ECO:0000256" key="5">
    <source>
        <dbReference type="ARBA" id="ARBA00021792"/>
    </source>
</evidence>
<dbReference type="SUPFAM" id="SSF101420">
    <property type="entry name" value="C-terminal domain of Ku80"/>
    <property type="match status" value="1"/>
</dbReference>
<evidence type="ECO:0000256" key="12">
    <source>
        <dbReference type="ARBA" id="ARBA00022895"/>
    </source>
</evidence>
<dbReference type="SMART" id="SM00559">
    <property type="entry name" value="Ku78"/>
    <property type="match status" value="1"/>
</dbReference>
<dbReference type="InterPro" id="IPR014893">
    <property type="entry name" value="Ku_PK_bind"/>
</dbReference>
<evidence type="ECO:0000256" key="13">
    <source>
        <dbReference type="ARBA" id="ARBA00023125"/>
    </source>
</evidence>
<keyword evidence="12" id="KW-0779">Telomere</keyword>
<evidence type="ECO:0000256" key="1">
    <source>
        <dbReference type="ARBA" id="ARBA00004123"/>
    </source>
</evidence>
<evidence type="ECO:0000256" key="17">
    <source>
        <dbReference type="ARBA" id="ARBA00024890"/>
    </source>
</evidence>
<dbReference type="Gene3D" id="1.10.1600.10">
    <property type="match status" value="1"/>
</dbReference>
<dbReference type="GO" id="GO:0000723">
    <property type="term" value="P:telomere maintenance"/>
    <property type="evidence" value="ECO:0007669"/>
    <property type="project" value="InterPro"/>
</dbReference>
<keyword evidence="13 19" id="KW-0238">DNA-binding</keyword>
<comment type="function">
    <text evidence="17">Single-stranded DNA-dependent ATP-dependent helicase. Involved in non-homologous end joining (NHEJ) DNA double strand break repair. DNA-binding is sequence-independent but has a high affinity to nicks in double-stranded DNA and to the ends of duplex DNA. Binds to naturally occurring chromosomal ends, and therefore provides chromosomal end protection. Required also for telomere recombination to repair telomeric ends in the absence of telomerase. KU70, of the KU70/KU80 heterodimer, binds to the stem loop of TLC1, the RNA component of telomerase. Involved in telomere maintenance. Interacts with telomeric repeats and subtelomeric sequences thereby controlling telomere length and protecting against subtelomeric rearrangement. Maintains telomeric chromatin, which is involved in silencing the expression of genes located at the telomere. Required for mating-type switching.</text>
</comment>
<dbReference type="InterPro" id="IPR036465">
    <property type="entry name" value="vWFA_dom_sf"/>
</dbReference>
<organism evidence="22 23">
    <name type="scientific">Coniochaeta pulveracea</name>
    <dbReference type="NCBI Taxonomy" id="177199"/>
    <lineage>
        <taxon>Eukaryota</taxon>
        <taxon>Fungi</taxon>
        <taxon>Dikarya</taxon>
        <taxon>Ascomycota</taxon>
        <taxon>Pezizomycotina</taxon>
        <taxon>Sordariomycetes</taxon>
        <taxon>Sordariomycetidae</taxon>
        <taxon>Coniochaetales</taxon>
        <taxon>Coniochaetaceae</taxon>
        <taxon>Coniochaeta</taxon>
    </lineage>
</organism>
<sequence length="724" mass="80369">MADKEATVYIIDLGQSMSGKHHGRTESDLDYSMRYVWDRISTTVAASRKTWTVGVVGLRTDGTDNPHQELEGYDNITVIQEIGPMTMTSLRDLKDQIQPSSTKQGDAVSAIVVAEDMITTFTKKLKYKRRIILVTDGKGAMDSDSLDDVAEKLNDSNIELVVIGVDFDDADYGFKEEDKSSRKAENEKTLAELVGKCKNAVFGTMAQAVEELSIPRIKPVRPFKTYDGVLTLGNPEENPNAMSIAVERYFKTKLAHPPSASTVVVKSEHNGGPSRSQAPAADEMEGVEATGDFSGVKQVRTYRVNDPDAPGGKKDVEFESLSKGYMYGRTVVPISESDQNITKLETKKSFEIIGFIPWTSYEPYLSMGESGIIVSQKFNEKAEIALSSFVNALYELESYAVARFVAKDDKDPYLHLLIPSPKLDSEAECLYDVPLPFAEDIRAYQFPPLDKVLTVDGTVLKQHRLLPSQALQEAMSDFVDAMDLSGFGKDDEGDPGEYAPIEDTYNPTIHRINQAIRHRAVHPEEGLQPPAEILLRYSQPPEALIEHIKKQTANLIQKADIKKVPPKVKGKRKREAVKPISGLDVDALLGQSKRTKISPENAIPEFKQAMASAADDKAITSAVKQMGEIITTLIRESFADINYDRAAENLRVLREELIDLEEPGQYNNFLRNLKTKIVSSELNGDRMEMWTGKIVAGRLGLISDQESDPSSVTEDEAKEFEKVQ</sequence>
<feature type="region of interest" description="Disordered" evidence="20">
    <location>
        <begin position="704"/>
        <end position="724"/>
    </location>
</feature>
<dbReference type="Gene3D" id="2.40.290.10">
    <property type="match status" value="1"/>
</dbReference>
<dbReference type="PANTHER" id="PTHR12604:SF4">
    <property type="entry name" value="X-RAY REPAIR CROSS-COMPLEMENTING PROTEIN 5"/>
    <property type="match status" value="1"/>
</dbReference>
<evidence type="ECO:0000256" key="18">
    <source>
        <dbReference type="ARBA" id="ARBA00047995"/>
    </source>
</evidence>
<dbReference type="GO" id="GO:0043564">
    <property type="term" value="C:Ku70:Ku80 complex"/>
    <property type="evidence" value="ECO:0007669"/>
    <property type="project" value="InterPro"/>
</dbReference>
<keyword evidence="23" id="KW-1185">Reference proteome</keyword>
<dbReference type="Gene3D" id="1.25.40.240">
    <property type="entry name" value="Ku, C-terminal domain"/>
    <property type="match status" value="1"/>
</dbReference>
<dbReference type="GO" id="GO:0042162">
    <property type="term" value="F:telomeric DNA binding"/>
    <property type="evidence" value="ECO:0007669"/>
    <property type="project" value="InterPro"/>
</dbReference>
<dbReference type="GO" id="GO:0000781">
    <property type="term" value="C:chromosome, telomeric region"/>
    <property type="evidence" value="ECO:0007669"/>
    <property type="project" value="UniProtKB-SubCell"/>
</dbReference>
<comment type="subcellular location">
    <subcellularLocation>
        <location evidence="2">Chromosome</location>
        <location evidence="2">Telomere</location>
    </subcellularLocation>
    <subcellularLocation>
        <location evidence="1 19">Nucleus</location>
    </subcellularLocation>
</comment>
<dbReference type="Gene3D" id="3.40.50.410">
    <property type="entry name" value="von Willebrand factor, type A domain"/>
    <property type="match status" value="1"/>
</dbReference>
<evidence type="ECO:0000256" key="4">
    <source>
        <dbReference type="ARBA" id="ARBA00012551"/>
    </source>
</evidence>
<evidence type="ECO:0000256" key="11">
    <source>
        <dbReference type="ARBA" id="ARBA00022840"/>
    </source>
</evidence>
<proteinExistence type="inferred from homology"/>
<feature type="domain" description="VWFA" evidence="21">
    <location>
        <begin position="6"/>
        <end position="165"/>
    </location>
</feature>
<dbReference type="GO" id="GO:0006303">
    <property type="term" value="P:double-strand break repair via nonhomologous end joining"/>
    <property type="evidence" value="ECO:0007669"/>
    <property type="project" value="InterPro"/>
</dbReference>
<comment type="caution">
    <text evidence="22">The sequence shown here is derived from an EMBL/GenBank/DDBJ whole genome shotgun (WGS) entry which is preliminary data.</text>
</comment>
<dbReference type="InterPro" id="IPR036494">
    <property type="entry name" value="Ku_C_sf"/>
</dbReference>
<protein>
    <recommendedName>
        <fullName evidence="5 19">ATP-dependent DNA helicase II subunit 2</fullName>
        <ecNumber evidence="4 19">3.6.4.12</ecNumber>
    </recommendedName>
</protein>
<dbReference type="STRING" id="177199.A0A420XXN0"/>
<keyword evidence="9 19" id="KW-0378">Hydrolase</keyword>
<keyword evidence="6" id="KW-0158">Chromosome</keyword>
<dbReference type="FunFam" id="1.10.1600.10:FF:000002">
    <property type="entry name" value="X-ray repair cross-complementing protein 5"/>
    <property type="match status" value="1"/>
</dbReference>
<dbReference type="PIRSF" id="PIRSF016570">
    <property type="entry name" value="Ku80"/>
    <property type="match status" value="1"/>
</dbReference>
<dbReference type="AlphaFoldDB" id="A0A420XXN0"/>
<dbReference type="Proteomes" id="UP000275385">
    <property type="component" value="Unassembled WGS sequence"/>
</dbReference>
<evidence type="ECO:0000313" key="23">
    <source>
        <dbReference type="Proteomes" id="UP000275385"/>
    </source>
</evidence>
<dbReference type="InterPro" id="IPR016194">
    <property type="entry name" value="SPOC-like_C_dom_sf"/>
</dbReference>
<evidence type="ECO:0000256" key="16">
    <source>
        <dbReference type="ARBA" id="ARBA00023242"/>
    </source>
</evidence>
<accession>A0A420XXN0</accession>
<evidence type="ECO:0000256" key="2">
    <source>
        <dbReference type="ARBA" id="ARBA00004574"/>
    </source>
</evidence>
<keyword evidence="10 19" id="KW-0347">Helicase</keyword>
<reference evidence="22 23" key="1">
    <citation type="submission" date="2018-08" db="EMBL/GenBank/DDBJ databases">
        <title>Draft genome of the lignicolous fungus Coniochaeta pulveracea.</title>
        <authorList>
            <person name="Borstlap C.J."/>
            <person name="De Witt R.N."/>
            <person name="Botha A."/>
            <person name="Volschenk H."/>
        </authorList>
    </citation>
    <scope>NUCLEOTIDE SEQUENCE [LARGE SCALE GENOMIC DNA]</scope>
    <source>
        <strain evidence="22 23">CAB683</strain>
    </source>
</reference>
<evidence type="ECO:0000256" key="6">
    <source>
        <dbReference type="ARBA" id="ARBA00022454"/>
    </source>
</evidence>
<dbReference type="GO" id="GO:0003684">
    <property type="term" value="F:damaged DNA binding"/>
    <property type="evidence" value="ECO:0007669"/>
    <property type="project" value="InterPro"/>
</dbReference>
<evidence type="ECO:0000259" key="21">
    <source>
        <dbReference type="PROSITE" id="PS50234"/>
    </source>
</evidence>
<evidence type="ECO:0000256" key="19">
    <source>
        <dbReference type="PIRNR" id="PIRNR016570"/>
    </source>
</evidence>
<dbReference type="SUPFAM" id="SSF53300">
    <property type="entry name" value="vWA-like"/>
    <property type="match status" value="1"/>
</dbReference>
<evidence type="ECO:0000256" key="3">
    <source>
        <dbReference type="ARBA" id="ARBA00007726"/>
    </source>
</evidence>
<dbReference type="PROSITE" id="PS50234">
    <property type="entry name" value="VWFA"/>
    <property type="match status" value="1"/>
</dbReference>
<dbReference type="InterPro" id="IPR024193">
    <property type="entry name" value="Ku80"/>
</dbReference>
<dbReference type="SUPFAM" id="SSF100939">
    <property type="entry name" value="SPOC domain-like"/>
    <property type="match status" value="1"/>
</dbReference>
<dbReference type="CDD" id="cd00873">
    <property type="entry name" value="KU80"/>
    <property type="match status" value="1"/>
</dbReference>
<evidence type="ECO:0000256" key="8">
    <source>
        <dbReference type="ARBA" id="ARBA00022763"/>
    </source>
</evidence>
<feature type="region of interest" description="Disordered" evidence="20">
    <location>
        <begin position="260"/>
        <end position="286"/>
    </location>
</feature>
<keyword evidence="14 19" id="KW-0233">DNA recombination</keyword>
<dbReference type="InterPro" id="IPR002035">
    <property type="entry name" value="VWF_A"/>
</dbReference>
<dbReference type="OrthoDB" id="30826at2759"/>
<dbReference type="GO" id="GO:0005524">
    <property type="term" value="F:ATP binding"/>
    <property type="evidence" value="ECO:0007669"/>
    <property type="project" value="UniProtKB-UniRule"/>
</dbReference>
<dbReference type="GO" id="GO:0016887">
    <property type="term" value="F:ATP hydrolysis activity"/>
    <property type="evidence" value="ECO:0007669"/>
    <property type="project" value="RHEA"/>
</dbReference>
<keyword evidence="8 19" id="KW-0227">DNA damage</keyword>
<evidence type="ECO:0000256" key="9">
    <source>
        <dbReference type="ARBA" id="ARBA00022801"/>
    </source>
</evidence>
<dbReference type="InterPro" id="IPR006164">
    <property type="entry name" value="DNA_bd_Ku70/Ku80"/>
</dbReference>
<dbReference type="PANTHER" id="PTHR12604">
    <property type="entry name" value="KU AUTOANTIGEN DNA HELICASE"/>
    <property type="match status" value="1"/>
</dbReference>
<dbReference type="EMBL" id="QVQW01000111">
    <property type="protein sequence ID" value="RKU40290.1"/>
    <property type="molecule type" value="Genomic_DNA"/>
</dbReference>
<dbReference type="GO" id="GO:0006310">
    <property type="term" value="P:DNA recombination"/>
    <property type="evidence" value="ECO:0007669"/>
    <property type="project" value="UniProtKB-KW"/>
</dbReference>
<gene>
    <name evidence="22" type="primary">KU80</name>
    <name evidence="22" type="ORF">DL546_001532</name>
</gene>
<evidence type="ECO:0000256" key="7">
    <source>
        <dbReference type="ARBA" id="ARBA00022741"/>
    </source>
</evidence>
<evidence type="ECO:0000256" key="14">
    <source>
        <dbReference type="ARBA" id="ARBA00023172"/>
    </source>
</evidence>
<keyword evidence="7 19" id="KW-0547">Nucleotide-binding</keyword>
<dbReference type="GO" id="GO:0003690">
    <property type="term" value="F:double-stranded DNA binding"/>
    <property type="evidence" value="ECO:0007669"/>
    <property type="project" value="TreeGrafter"/>
</dbReference>
<dbReference type="FunFam" id="3.40.50.410:FF:000073">
    <property type="entry name" value="ATP-dependent DNA helicase II subunit 2"/>
    <property type="match status" value="1"/>
</dbReference>
<dbReference type="Pfam" id="PF02735">
    <property type="entry name" value="Ku"/>
    <property type="match status" value="1"/>
</dbReference>
<evidence type="ECO:0000256" key="10">
    <source>
        <dbReference type="ARBA" id="ARBA00022806"/>
    </source>
</evidence>
<keyword evidence="15 19" id="KW-0234">DNA repair</keyword>
<evidence type="ECO:0000256" key="20">
    <source>
        <dbReference type="SAM" id="MobiDB-lite"/>
    </source>
</evidence>
<dbReference type="GO" id="GO:0003678">
    <property type="term" value="F:DNA helicase activity"/>
    <property type="evidence" value="ECO:0007669"/>
    <property type="project" value="UniProtKB-EC"/>
</dbReference>
<dbReference type="Pfam" id="PF08785">
    <property type="entry name" value="Ku_PK_bind"/>
    <property type="match status" value="1"/>
</dbReference>
<dbReference type="InterPro" id="IPR005161">
    <property type="entry name" value="Ku_N"/>
</dbReference>
<keyword evidence="11 19" id="KW-0067">ATP-binding</keyword>
<comment type="catalytic activity">
    <reaction evidence="18 19">
        <text>ATP + H2O = ADP + phosphate + H(+)</text>
        <dbReference type="Rhea" id="RHEA:13065"/>
        <dbReference type="ChEBI" id="CHEBI:15377"/>
        <dbReference type="ChEBI" id="CHEBI:15378"/>
        <dbReference type="ChEBI" id="CHEBI:30616"/>
        <dbReference type="ChEBI" id="CHEBI:43474"/>
        <dbReference type="ChEBI" id="CHEBI:456216"/>
        <dbReference type="EC" id="3.6.4.12"/>
    </reaction>
</comment>
<dbReference type="EC" id="3.6.4.12" evidence="4 19"/>